<dbReference type="PANTHER" id="PTHR43080">
    <property type="entry name" value="CBS DOMAIN-CONTAINING PROTEIN CBSX3, MITOCHONDRIAL"/>
    <property type="match status" value="1"/>
</dbReference>
<feature type="domain" description="CBS" evidence="3">
    <location>
        <begin position="89"/>
        <end position="147"/>
    </location>
</feature>
<keyword evidence="5" id="KW-1185">Reference proteome</keyword>
<dbReference type="RefSeq" id="WP_190999451.1">
    <property type="nucleotide sequence ID" value="NZ_JACXSI010000047.1"/>
</dbReference>
<evidence type="ECO:0000256" key="1">
    <source>
        <dbReference type="ARBA" id="ARBA00023122"/>
    </source>
</evidence>
<feature type="domain" description="CBS" evidence="3">
    <location>
        <begin position="7"/>
        <end position="63"/>
    </location>
</feature>
<dbReference type="PROSITE" id="PS51371">
    <property type="entry name" value="CBS"/>
    <property type="match status" value="2"/>
</dbReference>
<dbReference type="Proteomes" id="UP000602076">
    <property type="component" value="Unassembled WGS sequence"/>
</dbReference>
<dbReference type="InterPro" id="IPR046342">
    <property type="entry name" value="CBS_dom_sf"/>
</dbReference>
<dbReference type="SUPFAM" id="SSF54631">
    <property type="entry name" value="CBS-domain pair"/>
    <property type="match status" value="1"/>
</dbReference>
<dbReference type="AlphaFoldDB" id="A0A927HCD4"/>
<evidence type="ECO:0000256" key="2">
    <source>
        <dbReference type="PROSITE-ProRule" id="PRU00703"/>
    </source>
</evidence>
<accession>A0A927HCD4</accession>
<dbReference type="InterPro" id="IPR051257">
    <property type="entry name" value="Diverse_CBS-Domain"/>
</dbReference>
<keyword evidence="1 2" id="KW-0129">CBS domain</keyword>
<comment type="caution">
    <text evidence="4">The sequence shown here is derived from an EMBL/GenBank/DDBJ whole genome shotgun (WGS) entry which is preliminary data.</text>
</comment>
<name>A0A927HCD4_9BACI</name>
<dbReference type="InterPro" id="IPR000644">
    <property type="entry name" value="CBS_dom"/>
</dbReference>
<organism evidence="4 5">
    <name type="scientific">Peribacillus faecalis</name>
    <dbReference type="NCBI Taxonomy" id="2772559"/>
    <lineage>
        <taxon>Bacteria</taxon>
        <taxon>Bacillati</taxon>
        <taxon>Bacillota</taxon>
        <taxon>Bacilli</taxon>
        <taxon>Bacillales</taxon>
        <taxon>Bacillaceae</taxon>
        <taxon>Peribacillus</taxon>
    </lineage>
</organism>
<dbReference type="Gene3D" id="3.10.580.10">
    <property type="entry name" value="CBS-domain"/>
    <property type="match status" value="1"/>
</dbReference>
<dbReference type="SMART" id="SM00116">
    <property type="entry name" value="CBS"/>
    <property type="match status" value="2"/>
</dbReference>
<protein>
    <submittedName>
        <fullName evidence="4">CBS domain-containing protein</fullName>
    </submittedName>
</protein>
<evidence type="ECO:0000313" key="5">
    <source>
        <dbReference type="Proteomes" id="UP000602076"/>
    </source>
</evidence>
<dbReference type="PANTHER" id="PTHR43080:SF2">
    <property type="entry name" value="CBS DOMAIN-CONTAINING PROTEIN"/>
    <property type="match status" value="1"/>
</dbReference>
<dbReference type="CDD" id="cd04586">
    <property type="entry name" value="CBS_pair_BON_assoc"/>
    <property type="match status" value="1"/>
</dbReference>
<dbReference type="EMBL" id="JACXSI010000047">
    <property type="protein sequence ID" value="MBD3109914.1"/>
    <property type="molecule type" value="Genomic_DNA"/>
</dbReference>
<gene>
    <name evidence="4" type="ORF">IEO70_16365</name>
</gene>
<proteinExistence type="predicted"/>
<reference evidence="4" key="1">
    <citation type="submission" date="2020-09" db="EMBL/GenBank/DDBJ databases">
        <title>Bacillus faecalis sp. nov., a moderately halophilic bacterium isolated from cow faeces.</title>
        <authorList>
            <person name="Jiang L."/>
            <person name="Lee J."/>
        </authorList>
    </citation>
    <scope>NUCLEOTIDE SEQUENCE</scope>
    <source>
        <strain evidence="4">AGMB 02131</strain>
    </source>
</reference>
<sequence length="151" mass="17331">MLVKDFMIKDVYVMEKDESLKALLQLMVDKKIGGVPIVDKENKLAGIISDGDVLRALKPKTYVGYYYYYKEKLDDNILEGANLPIKALMHKKVVTINENAEMEEALKLLASHRFKKIPVVNDHQELVGIVSRGDMLKKLREKLLEDLNKQE</sequence>
<dbReference type="Pfam" id="PF00571">
    <property type="entry name" value="CBS"/>
    <property type="match status" value="2"/>
</dbReference>
<evidence type="ECO:0000259" key="3">
    <source>
        <dbReference type="PROSITE" id="PS51371"/>
    </source>
</evidence>
<evidence type="ECO:0000313" key="4">
    <source>
        <dbReference type="EMBL" id="MBD3109914.1"/>
    </source>
</evidence>